<dbReference type="InParanoid" id="C0NI96"/>
<evidence type="ECO:0000313" key="3">
    <source>
        <dbReference type="Proteomes" id="UP000001631"/>
    </source>
</evidence>
<dbReference type="HOGENOM" id="CLU_2145139_0_0_1"/>
<dbReference type="AlphaFoldDB" id="C0NI96"/>
<dbReference type="EMBL" id="GG663365">
    <property type="protein sequence ID" value="EEH09531.1"/>
    <property type="molecule type" value="Genomic_DNA"/>
</dbReference>
<feature type="region of interest" description="Disordered" evidence="1">
    <location>
        <begin position="51"/>
        <end position="76"/>
    </location>
</feature>
<keyword evidence="3" id="KW-1185">Reference proteome</keyword>
<dbReference type="RefSeq" id="XP_045290012.1">
    <property type="nucleotide sequence ID" value="XM_045430117.1"/>
</dbReference>
<protein>
    <submittedName>
        <fullName evidence="2">Uncharacterized protein</fullName>
    </submittedName>
</protein>
<dbReference type="GeneID" id="69036084"/>
<evidence type="ECO:0000313" key="2">
    <source>
        <dbReference type="EMBL" id="EEH09531.1"/>
    </source>
</evidence>
<proteinExistence type="predicted"/>
<accession>C0NI96</accession>
<gene>
    <name evidence="2" type="ORF">HCBG_03068</name>
</gene>
<sequence length="112" mass="12149">MQGSRDVRRRSTWTKHHLILKIPAATNPSHHRRGIRCSSDIGIGIARRVQNPTHAAPPKEAPMRGAGNPDQSGVKMSSLDLAIGGTAEGGKGILKLVRRKGEKKKAVPQTKY</sequence>
<name>C0NI96_AJECG</name>
<organism evidence="2 3">
    <name type="scientific">Ajellomyces capsulatus (strain G186AR / H82 / ATCC MYA-2454 / RMSCC 2432)</name>
    <name type="common">Darling's disease fungus</name>
    <name type="synonym">Histoplasma capsulatum</name>
    <dbReference type="NCBI Taxonomy" id="447093"/>
    <lineage>
        <taxon>Eukaryota</taxon>
        <taxon>Fungi</taxon>
        <taxon>Dikarya</taxon>
        <taxon>Ascomycota</taxon>
        <taxon>Pezizomycotina</taxon>
        <taxon>Eurotiomycetes</taxon>
        <taxon>Eurotiomycetidae</taxon>
        <taxon>Onygenales</taxon>
        <taxon>Ajellomycetaceae</taxon>
        <taxon>Histoplasma</taxon>
    </lineage>
</organism>
<evidence type="ECO:0000256" key="1">
    <source>
        <dbReference type="SAM" id="MobiDB-lite"/>
    </source>
</evidence>
<dbReference type="Proteomes" id="UP000001631">
    <property type="component" value="Unassembled WGS sequence"/>
</dbReference>
<reference evidence="2" key="1">
    <citation type="submission" date="2009-02" db="EMBL/GenBank/DDBJ databases">
        <title>The Genome Sequence of Ajellomyces capsulatus strain G186AR.</title>
        <authorList>
            <consortium name="The Broad Institute Genome Sequencing Platform"/>
            <person name="Champion M."/>
            <person name="Cuomo C."/>
            <person name="Ma L.-J."/>
            <person name="Henn M.R."/>
            <person name="Sil A."/>
            <person name="Goldman B."/>
            <person name="Young S.K."/>
            <person name="Kodira C.D."/>
            <person name="Zeng Q."/>
            <person name="Koehrsen M."/>
            <person name="Alvarado L."/>
            <person name="Berlin A."/>
            <person name="Borenstein D."/>
            <person name="Chen Z."/>
            <person name="Engels R."/>
            <person name="Freedman E."/>
            <person name="Gellesch M."/>
            <person name="Goldberg J."/>
            <person name="Griggs A."/>
            <person name="Gujja S."/>
            <person name="Heiman D."/>
            <person name="Hepburn T."/>
            <person name="Howarth C."/>
            <person name="Jen D."/>
            <person name="Larson L."/>
            <person name="Lewis B."/>
            <person name="Mehta T."/>
            <person name="Park D."/>
            <person name="Pearson M."/>
            <person name="Roberts A."/>
            <person name="Saif S."/>
            <person name="Shea T."/>
            <person name="Shenoy N."/>
            <person name="Sisk P."/>
            <person name="Stolte C."/>
            <person name="Sykes S."/>
            <person name="Walk T."/>
            <person name="White J."/>
            <person name="Yandava C."/>
            <person name="Klein B."/>
            <person name="McEwen J.G."/>
            <person name="Puccia R."/>
            <person name="Goldman G.H."/>
            <person name="Felipe M.S."/>
            <person name="Nino-Vega G."/>
            <person name="San-Blas G."/>
            <person name="Taylor J."/>
            <person name="Mendoza L."/>
            <person name="Galagan J."/>
            <person name="Nusbaum C."/>
            <person name="Birren B."/>
        </authorList>
    </citation>
    <scope>NUCLEOTIDE SEQUENCE</scope>
    <source>
        <strain evidence="2">G186AR</strain>
    </source>
</reference>